<dbReference type="KEGG" id="afo:Afer_1772"/>
<feature type="transmembrane region" description="Helical" evidence="2">
    <location>
        <begin position="12"/>
        <end position="32"/>
    </location>
</feature>
<proteinExistence type="predicted"/>
<evidence type="ECO:0000256" key="2">
    <source>
        <dbReference type="SAM" id="Phobius"/>
    </source>
</evidence>
<dbReference type="STRING" id="525909.Afer_1772"/>
<gene>
    <name evidence="3" type="ordered locus">Afer_1772</name>
</gene>
<dbReference type="AlphaFoldDB" id="C7M138"/>
<organism evidence="3 4">
    <name type="scientific">Acidimicrobium ferrooxidans (strain DSM 10331 / JCM 15462 / NBRC 103882 / ICP)</name>
    <dbReference type="NCBI Taxonomy" id="525909"/>
    <lineage>
        <taxon>Bacteria</taxon>
        <taxon>Bacillati</taxon>
        <taxon>Actinomycetota</taxon>
        <taxon>Acidimicrobiia</taxon>
        <taxon>Acidimicrobiales</taxon>
        <taxon>Acidimicrobiaceae</taxon>
        <taxon>Acidimicrobium</taxon>
    </lineage>
</organism>
<sequence>MSVAERARSARWRRLAVGGSALAIVAGGWLVYDGIATSPAARIARLTHLDHVRARSLASQRAIAPRQGGSRLVPFTPTVSGEVAEISIPALAVSAPVVAEGPVNGELTIPSDVHTVGWDEQTPSPGAPGVTLLAGHVNWVGQGEGALGEIGQLVPGDLVYLNWGGRETEWRVDTKPVLSPNTVVHPQLFTTQGPPTLALVTCGGPFTEVPGVGGSYADNVIVEASLVG</sequence>
<dbReference type="OrthoDB" id="525039at2"/>
<dbReference type="SUPFAM" id="SSF63817">
    <property type="entry name" value="Sortase"/>
    <property type="match status" value="1"/>
</dbReference>
<dbReference type="RefSeq" id="WP_015799165.1">
    <property type="nucleotide sequence ID" value="NC_013124.1"/>
</dbReference>
<reference evidence="3 4" key="1">
    <citation type="journal article" date="2009" name="Stand. Genomic Sci.">
        <title>Complete genome sequence of Acidimicrobium ferrooxidans type strain (ICP).</title>
        <authorList>
            <person name="Clum A."/>
            <person name="Nolan M."/>
            <person name="Lang E."/>
            <person name="Glavina Del Rio T."/>
            <person name="Tice H."/>
            <person name="Copeland A."/>
            <person name="Cheng J.F."/>
            <person name="Lucas S."/>
            <person name="Chen F."/>
            <person name="Bruce D."/>
            <person name="Goodwin L."/>
            <person name="Pitluck S."/>
            <person name="Ivanova N."/>
            <person name="Mavrommatis K."/>
            <person name="Mikhailova N."/>
            <person name="Pati A."/>
            <person name="Chen A."/>
            <person name="Palaniappan K."/>
            <person name="Goker M."/>
            <person name="Spring S."/>
            <person name="Land M."/>
            <person name="Hauser L."/>
            <person name="Chang Y.J."/>
            <person name="Jeffries C.C."/>
            <person name="Chain P."/>
            <person name="Bristow J."/>
            <person name="Eisen J.A."/>
            <person name="Markowitz V."/>
            <person name="Hugenholtz P."/>
            <person name="Kyrpides N.C."/>
            <person name="Klenk H.P."/>
            <person name="Lapidus A."/>
        </authorList>
    </citation>
    <scope>NUCLEOTIDE SEQUENCE [LARGE SCALE GENOMIC DNA]</scope>
    <source>
        <strain evidence="4">DSM 10331 / JCM 15462 / NBRC 103882 / ICP</strain>
    </source>
</reference>
<evidence type="ECO:0000313" key="4">
    <source>
        <dbReference type="Proteomes" id="UP000000771"/>
    </source>
</evidence>
<dbReference type="InterPro" id="IPR023365">
    <property type="entry name" value="Sortase_dom-sf"/>
</dbReference>
<dbReference type="eggNOG" id="COG3764">
    <property type="taxonomic scope" value="Bacteria"/>
</dbReference>
<keyword evidence="2" id="KW-1133">Transmembrane helix</keyword>
<protein>
    <submittedName>
        <fullName evidence="3">Peptidase C60 sortase A and B</fullName>
    </submittedName>
</protein>
<dbReference type="InterPro" id="IPR042001">
    <property type="entry name" value="Sortase_F"/>
</dbReference>
<dbReference type="InterPro" id="IPR005754">
    <property type="entry name" value="Sortase"/>
</dbReference>
<dbReference type="Gene3D" id="2.40.260.10">
    <property type="entry name" value="Sortase"/>
    <property type="match status" value="1"/>
</dbReference>
<dbReference type="Proteomes" id="UP000000771">
    <property type="component" value="Chromosome"/>
</dbReference>
<keyword evidence="2" id="KW-0812">Transmembrane</keyword>
<dbReference type="HOGENOM" id="CLU_062592_3_1_11"/>
<keyword evidence="2" id="KW-0472">Membrane</keyword>
<dbReference type="CDD" id="cd05829">
    <property type="entry name" value="Sortase_F"/>
    <property type="match status" value="1"/>
</dbReference>
<dbReference type="EMBL" id="CP001631">
    <property type="protein sequence ID" value="ACU54686.1"/>
    <property type="molecule type" value="Genomic_DNA"/>
</dbReference>
<evidence type="ECO:0000313" key="3">
    <source>
        <dbReference type="EMBL" id="ACU54686.1"/>
    </source>
</evidence>
<name>C7M138_ACIFD</name>
<dbReference type="GO" id="GO:0016787">
    <property type="term" value="F:hydrolase activity"/>
    <property type="evidence" value="ECO:0007669"/>
    <property type="project" value="UniProtKB-KW"/>
</dbReference>
<evidence type="ECO:0000256" key="1">
    <source>
        <dbReference type="ARBA" id="ARBA00022801"/>
    </source>
</evidence>
<keyword evidence="1" id="KW-0378">Hydrolase</keyword>
<accession>C7M138</accession>
<dbReference type="Pfam" id="PF04203">
    <property type="entry name" value="Sortase"/>
    <property type="match status" value="1"/>
</dbReference>
<keyword evidence="4" id="KW-1185">Reference proteome</keyword>